<name>A0A1A8QL90_9TELE</name>
<dbReference type="EMBL" id="HAEH01012159">
    <property type="protein sequence ID" value="SBR94083.1"/>
    <property type="molecule type" value="Transcribed_RNA"/>
</dbReference>
<proteinExistence type="predicted"/>
<reference evidence="2" key="2">
    <citation type="submission" date="2016-06" db="EMBL/GenBank/DDBJ databases">
        <title>The genome of a short-lived fish provides insights into sex chromosome evolution and the genetic control of aging.</title>
        <authorList>
            <person name="Reichwald K."/>
            <person name="Felder M."/>
            <person name="Petzold A."/>
            <person name="Koch P."/>
            <person name="Groth M."/>
            <person name="Platzer M."/>
        </authorList>
    </citation>
    <scope>NUCLEOTIDE SEQUENCE</scope>
    <source>
        <tissue evidence="2">Brain</tissue>
    </source>
</reference>
<gene>
    <name evidence="2" type="primary">PEAR1</name>
</gene>
<feature type="region of interest" description="Disordered" evidence="1">
    <location>
        <begin position="1"/>
        <end position="61"/>
    </location>
</feature>
<feature type="non-terminal residue" evidence="2">
    <location>
        <position position="61"/>
    </location>
</feature>
<organism evidence="2">
    <name type="scientific">Nothobranchius rachovii</name>
    <name type="common">bluefin notho</name>
    <dbReference type="NCBI Taxonomy" id="451742"/>
    <lineage>
        <taxon>Eukaryota</taxon>
        <taxon>Metazoa</taxon>
        <taxon>Chordata</taxon>
        <taxon>Craniata</taxon>
        <taxon>Vertebrata</taxon>
        <taxon>Euteleostomi</taxon>
        <taxon>Actinopterygii</taxon>
        <taxon>Neopterygii</taxon>
        <taxon>Teleostei</taxon>
        <taxon>Neoteleostei</taxon>
        <taxon>Acanthomorphata</taxon>
        <taxon>Ovalentaria</taxon>
        <taxon>Atherinomorphae</taxon>
        <taxon>Cyprinodontiformes</taxon>
        <taxon>Nothobranchiidae</taxon>
        <taxon>Nothobranchius</taxon>
    </lineage>
</organism>
<feature type="compositionally biased region" description="Pro residues" evidence="1">
    <location>
        <begin position="49"/>
        <end position="61"/>
    </location>
</feature>
<protein>
    <submittedName>
        <fullName evidence="2">Platelet endothelial aggregation receptor 1</fullName>
    </submittedName>
</protein>
<dbReference type="AlphaFoldDB" id="A0A1A8QL90"/>
<accession>A0A1A8QL90</accession>
<evidence type="ECO:0000256" key="1">
    <source>
        <dbReference type="SAM" id="MobiDB-lite"/>
    </source>
</evidence>
<sequence>RLHSTWPACAESVRAPLATPRTRTPTATTTSPLTAISRDTTTCLRSVGPPLPGPPPGGNSS</sequence>
<keyword evidence="2" id="KW-0675">Receptor</keyword>
<evidence type="ECO:0000313" key="2">
    <source>
        <dbReference type="EMBL" id="SBR94083.1"/>
    </source>
</evidence>
<feature type="compositionally biased region" description="Low complexity" evidence="1">
    <location>
        <begin position="14"/>
        <end position="35"/>
    </location>
</feature>
<feature type="non-terminal residue" evidence="2">
    <location>
        <position position="1"/>
    </location>
</feature>
<reference evidence="2" key="1">
    <citation type="submission" date="2016-05" db="EMBL/GenBank/DDBJ databases">
        <authorList>
            <person name="Lavstsen T."/>
            <person name="Jespersen J.S."/>
        </authorList>
    </citation>
    <scope>NUCLEOTIDE SEQUENCE</scope>
    <source>
        <tissue evidence="2">Brain</tissue>
    </source>
</reference>